<evidence type="ECO:0000313" key="2">
    <source>
        <dbReference type="EMBL" id="KAF5677089.1"/>
    </source>
</evidence>
<reference evidence="3" key="1">
    <citation type="journal article" date="2020" name="BMC Genomics">
        <title>Correction to: Identification and distribution of gene clusters required for synthesis of sphingolipid metabolism inhibitors in diverse species of the filamentous fungus Fusarium.</title>
        <authorList>
            <person name="Kim H.S."/>
            <person name="Lohmar J.M."/>
            <person name="Busman M."/>
            <person name="Brown D.W."/>
            <person name="Naumann T.A."/>
            <person name="Divon H.H."/>
            <person name="Lysoe E."/>
            <person name="Uhlig S."/>
            <person name="Proctor R.H."/>
        </authorList>
    </citation>
    <scope>NUCLEOTIDE SEQUENCE [LARGE SCALE GENOMIC DNA]</scope>
    <source>
        <strain evidence="3">NRRL 25331</strain>
    </source>
</reference>
<gene>
    <name evidence="2" type="ORF">FCIRC_6816</name>
</gene>
<comment type="caution">
    <text evidence="2">The sequence shown here is derived from an EMBL/GenBank/DDBJ whole genome shotgun (WGS) entry which is preliminary data.</text>
</comment>
<reference evidence="2 3" key="2">
    <citation type="submission" date="2020-05" db="EMBL/GenBank/DDBJ databases">
        <title>Identification and distribution of gene clusters putatively required for synthesis of sphingolipid metabolism inhibitors in phylogenetically diverse species of the filamentous fungus Fusarium.</title>
        <authorList>
            <person name="Kim H.-S."/>
            <person name="Busman M."/>
            <person name="Brown D.W."/>
            <person name="Divon H."/>
            <person name="Uhlig S."/>
            <person name="Proctor R.H."/>
        </authorList>
    </citation>
    <scope>NUCLEOTIDE SEQUENCE [LARGE SCALE GENOMIC DNA]</scope>
    <source>
        <strain evidence="2 3">NRRL 25331</strain>
    </source>
</reference>
<dbReference type="EMBL" id="JAAQPE010000227">
    <property type="protein sequence ID" value="KAF5677089.1"/>
    <property type="molecule type" value="Genomic_DNA"/>
</dbReference>
<sequence>MERPLLDTHVAPSSSWSTNDKPRNITITNSTGSTQSYALFADTPKITPGIPVISNNIILVLRGVASASGQAYFTLPKSPFYAVCGTSYGGESTVKTTVEVLDSRPVEVGHKADDQTLVAGDFAVGVSLFKKLSRYFGPFATFRPAPGAEYQIQPLNRFYLAVGDYDVRSPTPKGLETRSCLIDFNVLELDNVQVHHTETGRLFVKSDFNED</sequence>
<proteinExistence type="predicted"/>
<feature type="compositionally biased region" description="Polar residues" evidence="1">
    <location>
        <begin position="11"/>
        <end position="24"/>
    </location>
</feature>
<feature type="region of interest" description="Disordered" evidence="1">
    <location>
        <begin position="1"/>
        <end position="24"/>
    </location>
</feature>
<dbReference type="AlphaFoldDB" id="A0A8H5X0U5"/>
<evidence type="ECO:0000256" key="1">
    <source>
        <dbReference type="SAM" id="MobiDB-lite"/>
    </source>
</evidence>
<dbReference type="Proteomes" id="UP000572754">
    <property type="component" value="Unassembled WGS sequence"/>
</dbReference>
<keyword evidence="3" id="KW-1185">Reference proteome</keyword>
<name>A0A8H5X0U5_FUSCI</name>
<organism evidence="2 3">
    <name type="scientific">Fusarium circinatum</name>
    <name type="common">Pitch canker fungus</name>
    <name type="synonym">Gibberella circinata</name>
    <dbReference type="NCBI Taxonomy" id="48490"/>
    <lineage>
        <taxon>Eukaryota</taxon>
        <taxon>Fungi</taxon>
        <taxon>Dikarya</taxon>
        <taxon>Ascomycota</taxon>
        <taxon>Pezizomycotina</taxon>
        <taxon>Sordariomycetes</taxon>
        <taxon>Hypocreomycetidae</taxon>
        <taxon>Hypocreales</taxon>
        <taxon>Nectriaceae</taxon>
        <taxon>Fusarium</taxon>
        <taxon>Fusarium fujikuroi species complex</taxon>
    </lineage>
</organism>
<protein>
    <submittedName>
        <fullName evidence="2">Uncharacterized protein</fullName>
    </submittedName>
</protein>
<evidence type="ECO:0000313" key="3">
    <source>
        <dbReference type="Proteomes" id="UP000572754"/>
    </source>
</evidence>
<accession>A0A8H5X0U5</accession>